<dbReference type="AlphaFoldDB" id="A0A657LS96"/>
<accession>A0A657LS96</accession>
<sequence length="157" mass="17588">MFGMSVFQSVLERLKAEEENSEAEDPAENEPVRGVRGLGQGFVSTLDQKGLNDQALVHRAYFDNAGEDMLAPPQPIAEPVMPDHLARTRPQEIAADLAFTDDETPASLTAKRRAFATRNHPDRHPVLFRQNATTRMKIANMLIDEALRRINILQRLA</sequence>
<evidence type="ECO:0000313" key="2">
    <source>
        <dbReference type="EMBL" id="OJF96903.1"/>
    </source>
</evidence>
<reference evidence="2 3" key="1">
    <citation type="submission" date="2016-02" db="EMBL/GenBank/DDBJ databases">
        <title>Genome sequencing of a beta-galactosidase producing bacteria Rhizobium sp. 59.</title>
        <authorList>
            <person name="Wang D."/>
            <person name="Kot W."/>
            <person name="Qin Y."/>
            <person name="Hansen L."/>
            <person name="Naqvi K."/>
            <person name="Rensing C."/>
        </authorList>
    </citation>
    <scope>NUCLEOTIDE SEQUENCE [LARGE SCALE GENOMIC DNA]</scope>
    <source>
        <strain evidence="2 3">59</strain>
    </source>
</reference>
<protein>
    <recommendedName>
        <fullName evidence="4">J domain-containing protein</fullName>
    </recommendedName>
</protein>
<dbReference type="Proteomes" id="UP000182661">
    <property type="component" value="Unassembled WGS sequence"/>
</dbReference>
<name>A0A657LS96_9HYPH</name>
<gene>
    <name evidence="2" type="ORF">AX760_03365</name>
</gene>
<evidence type="ECO:0000256" key="1">
    <source>
        <dbReference type="SAM" id="MobiDB-lite"/>
    </source>
</evidence>
<dbReference type="OrthoDB" id="7932606at2"/>
<feature type="region of interest" description="Disordered" evidence="1">
    <location>
        <begin position="16"/>
        <end position="35"/>
    </location>
</feature>
<proteinExistence type="predicted"/>
<feature type="compositionally biased region" description="Acidic residues" evidence="1">
    <location>
        <begin position="19"/>
        <end position="28"/>
    </location>
</feature>
<evidence type="ECO:0008006" key="4">
    <source>
        <dbReference type="Google" id="ProtNLM"/>
    </source>
</evidence>
<evidence type="ECO:0000313" key="3">
    <source>
        <dbReference type="Proteomes" id="UP000182661"/>
    </source>
</evidence>
<comment type="caution">
    <text evidence="2">The sequence shown here is derived from an EMBL/GenBank/DDBJ whole genome shotgun (WGS) entry which is preliminary data.</text>
</comment>
<organism evidence="2 3">
    <name type="scientific">Pararhizobium antarcticum</name>
    <dbReference type="NCBI Taxonomy" id="1798805"/>
    <lineage>
        <taxon>Bacteria</taxon>
        <taxon>Pseudomonadati</taxon>
        <taxon>Pseudomonadota</taxon>
        <taxon>Alphaproteobacteria</taxon>
        <taxon>Hyphomicrobiales</taxon>
        <taxon>Rhizobiaceae</taxon>
        <taxon>Rhizobium/Agrobacterium group</taxon>
        <taxon>Pararhizobium</taxon>
    </lineage>
</organism>
<dbReference type="RefSeq" id="WP_071833244.1">
    <property type="nucleotide sequence ID" value="NZ_LSRP01000085.1"/>
</dbReference>
<keyword evidence="3" id="KW-1185">Reference proteome</keyword>
<dbReference type="EMBL" id="LSRP01000085">
    <property type="protein sequence ID" value="OJF96903.1"/>
    <property type="molecule type" value="Genomic_DNA"/>
</dbReference>